<evidence type="ECO:0000313" key="4">
    <source>
        <dbReference type="Proteomes" id="UP000176877"/>
    </source>
</evidence>
<evidence type="ECO:0000259" key="1">
    <source>
        <dbReference type="Pfam" id="PF00534"/>
    </source>
</evidence>
<evidence type="ECO:0008006" key="5">
    <source>
        <dbReference type="Google" id="ProtNLM"/>
    </source>
</evidence>
<dbReference type="SUPFAM" id="SSF53756">
    <property type="entry name" value="UDP-Glycosyltransferase/glycogen phosphorylase"/>
    <property type="match status" value="1"/>
</dbReference>
<evidence type="ECO:0000313" key="3">
    <source>
        <dbReference type="EMBL" id="OGF22458.1"/>
    </source>
</evidence>
<accession>A0A1F5S6V2</accession>
<gene>
    <name evidence="3" type="ORF">A3D45_00930</name>
</gene>
<dbReference type="Pfam" id="PF13439">
    <property type="entry name" value="Glyco_transf_4"/>
    <property type="match status" value="1"/>
</dbReference>
<sequence length="393" mass="44705">MRIAQIVCTFPPYRGGIGNSVYNISDRLADLGHEVTVFTPAYNYSDGASQFADQPVDTEGKFTVERLRSIVKFGNGALIPQLFFKLNNFDIVHLHYPCYGALKAVLLRKLWSGKRMKLVLHYHMDNQATGFKGFIFYLYKIFILPIFVRAAKIITCASLDYIKHSNLGKYYRRRPDKFRQISFGVNPDQFVIYHDNLNKDRQHGVLLFVGGLDRAHYFKGLENLIKALAEVIKNPKFSSTILNVVGSGDLLGYYRKIAHDLGVAKSVFFNEMVNNSKLVDFYNYCDCLILPSINQAEAFGLVTLEAMACSRPVITSNLPGVRSVFKNGKQGFLVKPNDIKDLVRKITIILGDKKRAQAMGRAGRELVEKKYTWVRVGKKLDAIYYQIRFNPLL</sequence>
<dbReference type="Proteomes" id="UP000176877">
    <property type="component" value="Unassembled WGS sequence"/>
</dbReference>
<comment type="caution">
    <text evidence="3">The sequence shown here is derived from an EMBL/GenBank/DDBJ whole genome shotgun (WGS) entry which is preliminary data.</text>
</comment>
<reference evidence="3 4" key="1">
    <citation type="journal article" date="2016" name="Nat. Commun.">
        <title>Thousands of microbial genomes shed light on interconnected biogeochemical processes in an aquifer system.</title>
        <authorList>
            <person name="Anantharaman K."/>
            <person name="Brown C.T."/>
            <person name="Hug L.A."/>
            <person name="Sharon I."/>
            <person name="Castelle C.J."/>
            <person name="Probst A.J."/>
            <person name="Thomas B.C."/>
            <person name="Singh A."/>
            <person name="Wilkins M.J."/>
            <person name="Karaoz U."/>
            <person name="Brodie E.L."/>
            <person name="Williams K.H."/>
            <person name="Hubbard S.S."/>
            <person name="Banfield J.F."/>
        </authorList>
    </citation>
    <scope>NUCLEOTIDE SEQUENCE [LARGE SCALE GENOMIC DNA]</scope>
</reference>
<dbReference type="CDD" id="cd03801">
    <property type="entry name" value="GT4_PimA-like"/>
    <property type="match status" value="1"/>
</dbReference>
<organism evidence="3 4">
    <name type="scientific">Candidatus Falkowbacteria bacterium RIFCSPHIGHO2_02_FULL_42_9</name>
    <dbReference type="NCBI Taxonomy" id="1797986"/>
    <lineage>
        <taxon>Bacteria</taxon>
        <taxon>Candidatus Falkowiibacteriota</taxon>
    </lineage>
</organism>
<dbReference type="InterPro" id="IPR028098">
    <property type="entry name" value="Glyco_trans_4-like_N"/>
</dbReference>
<dbReference type="InterPro" id="IPR050194">
    <property type="entry name" value="Glycosyltransferase_grp1"/>
</dbReference>
<dbReference type="Gene3D" id="3.40.50.2000">
    <property type="entry name" value="Glycogen Phosphorylase B"/>
    <property type="match status" value="2"/>
</dbReference>
<protein>
    <recommendedName>
        <fullName evidence="5">Glycosyl transferase family 1 domain-containing protein</fullName>
    </recommendedName>
</protein>
<dbReference type="PANTHER" id="PTHR45947:SF3">
    <property type="entry name" value="SULFOQUINOVOSYL TRANSFERASE SQD2"/>
    <property type="match status" value="1"/>
</dbReference>
<proteinExistence type="predicted"/>
<dbReference type="InterPro" id="IPR001296">
    <property type="entry name" value="Glyco_trans_1"/>
</dbReference>
<dbReference type="Pfam" id="PF00534">
    <property type="entry name" value="Glycos_transf_1"/>
    <property type="match status" value="1"/>
</dbReference>
<feature type="domain" description="Glycosyltransferase subfamily 4-like N-terminal" evidence="2">
    <location>
        <begin position="15"/>
        <end position="188"/>
    </location>
</feature>
<evidence type="ECO:0000259" key="2">
    <source>
        <dbReference type="Pfam" id="PF13439"/>
    </source>
</evidence>
<dbReference type="EMBL" id="MFFT01000049">
    <property type="protein sequence ID" value="OGF22458.1"/>
    <property type="molecule type" value="Genomic_DNA"/>
</dbReference>
<name>A0A1F5S6V2_9BACT</name>
<dbReference type="GO" id="GO:0016757">
    <property type="term" value="F:glycosyltransferase activity"/>
    <property type="evidence" value="ECO:0007669"/>
    <property type="project" value="InterPro"/>
</dbReference>
<dbReference type="AlphaFoldDB" id="A0A1F5S6V2"/>
<dbReference type="PANTHER" id="PTHR45947">
    <property type="entry name" value="SULFOQUINOVOSYL TRANSFERASE SQD2"/>
    <property type="match status" value="1"/>
</dbReference>
<feature type="domain" description="Glycosyl transferase family 1" evidence="1">
    <location>
        <begin position="195"/>
        <end position="365"/>
    </location>
</feature>